<dbReference type="KEGG" id="glz:GLAREA_00395"/>
<accession>S3CUC0</accession>
<proteinExistence type="predicted"/>
<dbReference type="AlphaFoldDB" id="S3CUC0"/>
<dbReference type="RefSeq" id="XP_008083344.1">
    <property type="nucleotide sequence ID" value="XM_008085153.1"/>
</dbReference>
<dbReference type="HOGENOM" id="CLU_1372323_0_0_1"/>
<protein>
    <submittedName>
        <fullName evidence="1">Uncharacterized protein</fullName>
    </submittedName>
</protein>
<name>S3CUC0_GLAL2</name>
<reference evidence="1 2" key="1">
    <citation type="journal article" date="2013" name="BMC Genomics">
        <title>Genomics-driven discovery of the pneumocandin biosynthetic gene cluster in the fungus Glarea lozoyensis.</title>
        <authorList>
            <person name="Chen L."/>
            <person name="Yue Q."/>
            <person name="Zhang X."/>
            <person name="Xiang M."/>
            <person name="Wang C."/>
            <person name="Li S."/>
            <person name="Che Y."/>
            <person name="Ortiz-Lopez F.J."/>
            <person name="Bills G.F."/>
            <person name="Liu X."/>
            <person name="An Z."/>
        </authorList>
    </citation>
    <scope>NUCLEOTIDE SEQUENCE [LARGE SCALE GENOMIC DNA]</scope>
    <source>
        <strain evidence="2">ATCC 20868 / MF5171</strain>
    </source>
</reference>
<gene>
    <name evidence="1" type="ORF">GLAREA_00395</name>
</gene>
<dbReference type="GeneID" id="19459453"/>
<keyword evidence="2" id="KW-1185">Reference proteome</keyword>
<evidence type="ECO:0000313" key="2">
    <source>
        <dbReference type="Proteomes" id="UP000016922"/>
    </source>
</evidence>
<organism evidence="1 2">
    <name type="scientific">Glarea lozoyensis (strain ATCC 20868 / MF5171)</name>
    <dbReference type="NCBI Taxonomy" id="1116229"/>
    <lineage>
        <taxon>Eukaryota</taxon>
        <taxon>Fungi</taxon>
        <taxon>Dikarya</taxon>
        <taxon>Ascomycota</taxon>
        <taxon>Pezizomycotina</taxon>
        <taxon>Leotiomycetes</taxon>
        <taxon>Helotiales</taxon>
        <taxon>Helotiaceae</taxon>
        <taxon>Glarea</taxon>
    </lineage>
</organism>
<dbReference type="Proteomes" id="UP000016922">
    <property type="component" value="Unassembled WGS sequence"/>
</dbReference>
<sequence>MVGSSERRFRFALRWKSRSLASGKFLEGEGEVEVEIRRGRGGSWAWTLATYPLGKRASGTLTVEGAQDWPECCGAKRGEPLWGHLEPGEGCGIAEGIRHRARHHSPAGETAHRTMANDLPQPDTEVDAPNAGFSRLSGSDWEINRRGRSWEKAAPSGAKSAGESTSLDVLFACEGEASRVVDELAQTMRQQHLSRARGC</sequence>
<evidence type="ECO:0000313" key="1">
    <source>
        <dbReference type="EMBL" id="EPE29235.1"/>
    </source>
</evidence>
<dbReference type="EMBL" id="KE145367">
    <property type="protein sequence ID" value="EPE29235.1"/>
    <property type="molecule type" value="Genomic_DNA"/>
</dbReference>